<evidence type="ECO:0000313" key="1">
    <source>
        <dbReference type="EMBL" id="ERG95995.1"/>
    </source>
</evidence>
<dbReference type="EMBL" id="KE356561">
    <property type="protein sequence ID" value="ERG95995.1"/>
    <property type="molecule type" value="Genomic_DNA"/>
</dbReference>
<protein>
    <submittedName>
        <fullName evidence="1">Uncharacterized protein</fullName>
    </submittedName>
</protein>
<accession>U1NFX2</accession>
<organism evidence="1 2">
    <name type="scientific">Haloquadratum walsbyi J07HQW2</name>
    <dbReference type="NCBI Taxonomy" id="1238425"/>
    <lineage>
        <taxon>Archaea</taxon>
        <taxon>Methanobacteriati</taxon>
        <taxon>Methanobacteriota</taxon>
        <taxon>Stenosarchaea group</taxon>
        <taxon>Halobacteria</taxon>
        <taxon>Halobacteriales</taxon>
        <taxon>Haloferacaceae</taxon>
        <taxon>Haloquadratum</taxon>
    </lineage>
</organism>
<dbReference type="Proteomes" id="UP000030710">
    <property type="component" value="Unassembled WGS sequence"/>
</dbReference>
<dbReference type="HOGENOM" id="CLU_2678838_0_0_2"/>
<sequence length="74" mass="8338">MVFNHIDGYRLRHSHVADMPVTVSSTSYTFRCNQLIGHLLSIFAGCCQNIQTSAVEFEQKNTPCFRVATRSSSK</sequence>
<name>U1NFX2_9EURY</name>
<evidence type="ECO:0000313" key="2">
    <source>
        <dbReference type="Proteomes" id="UP000030710"/>
    </source>
</evidence>
<gene>
    <name evidence="1" type="ORF">J07HQW2_02459</name>
</gene>
<proteinExistence type="predicted"/>
<dbReference type="AlphaFoldDB" id="U1NFX2"/>
<reference evidence="1 2" key="1">
    <citation type="journal article" date="2013" name="PLoS ONE">
        <title>Assembly-driven community genomics of a hypersaline microbial ecosystem.</title>
        <authorList>
            <person name="Podell S."/>
            <person name="Ugalde J.A."/>
            <person name="Narasingarao P."/>
            <person name="Banfield J.F."/>
            <person name="Heidelberg K.B."/>
            <person name="Allen E.E."/>
        </authorList>
    </citation>
    <scope>NUCLEOTIDE SEQUENCE [LARGE SCALE GENOMIC DNA]</scope>
    <source>
        <strain evidence="2">J07HQW2</strain>
    </source>
</reference>
<dbReference type="STRING" id="1238425.J07HQW2_02459"/>